<keyword evidence="5" id="KW-0812">Transmembrane</keyword>
<dbReference type="GO" id="GO:0030983">
    <property type="term" value="F:mismatched DNA binding"/>
    <property type="evidence" value="ECO:0007669"/>
    <property type="project" value="InterPro"/>
</dbReference>
<dbReference type="SUPFAM" id="SSF48334">
    <property type="entry name" value="DNA repair protein MutS, domain III"/>
    <property type="match status" value="1"/>
</dbReference>
<feature type="coiled-coil region" evidence="4">
    <location>
        <begin position="1"/>
        <end position="28"/>
    </location>
</feature>
<dbReference type="GO" id="GO:0140664">
    <property type="term" value="F:ATP-dependent DNA damage sensor activity"/>
    <property type="evidence" value="ECO:0007669"/>
    <property type="project" value="InterPro"/>
</dbReference>
<reference evidence="7" key="1">
    <citation type="submission" date="2018-06" db="EMBL/GenBank/DDBJ databases">
        <authorList>
            <person name="Zhirakovskaya E."/>
        </authorList>
    </citation>
    <scope>NUCLEOTIDE SEQUENCE</scope>
</reference>
<dbReference type="InterPro" id="IPR036187">
    <property type="entry name" value="DNA_mismatch_repair_MutS_sf"/>
</dbReference>
<dbReference type="PANTHER" id="PTHR11361:SF99">
    <property type="entry name" value="DNA MISMATCH REPAIR PROTEIN"/>
    <property type="match status" value="1"/>
</dbReference>
<dbReference type="SMART" id="SM00534">
    <property type="entry name" value="MUTSac"/>
    <property type="match status" value="1"/>
</dbReference>
<dbReference type="GO" id="GO:0005829">
    <property type="term" value="C:cytosol"/>
    <property type="evidence" value="ECO:0007669"/>
    <property type="project" value="TreeGrafter"/>
</dbReference>
<keyword evidence="3" id="KW-0238">DNA-binding</keyword>
<protein>
    <submittedName>
        <fullName evidence="7">MutS-related protein, family 1</fullName>
    </submittedName>
</protein>
<evidence type="ECO:0000313" key="7">
    <source>
        <dbReference type="EMBL" id="VAW32978.1"/>
    </source>
</evidence>
<organism evidence="7">
    <name type="scientific">hydrothermal vent metagenome</name>
    <dbReference type="NCBI Taxonomy" id="652676"/>
    <lineage>
        <taxon>unclassified sequences</taxon>
        <taxon>metagenomes</taxon>
        <taxon>ecological metagenomes</taxon>
    </lineage>
</organism>
<evidence type="ECO:0000256" key="1">
    <source>
        <dbReference type="ARBA" id="ARBA00022741"/>
    </source>
</evidence>
<name>A0A3B0UQ21_9ZZZZ</name>
<feature type="domain" description="DNA mismatch repair proteins mutS family" evidence="6">
    <location>
        <begin position="432"/>
        <end position="612"/>
    </location>
</feature>
<keyword evidence="1" id="KW-0547">Nucleotide-binding</keyword>
<dbReference type="PANTHER" id="PTHR11361">
    <property type="entry name" value="DNA MISMATCH REPAIR PROTEIN MUTS FAMILY MEMBER"/>
    <property type="match status" value="1"/>
</dbReference>
<dbReference type="GO" id="GO:0006298">
    <property type="term" value="P:mismatch repair"/>
    <property type="evidence" value="ECO:0007669"/>
    <property type="project" value="InterPro"/>
</dbReference>
<dbReference type="GO" id="GO:0005524">
    <property type="term" value="F:ATP binding"/>
    <property type="evidence" value="ECO:0007669"/>
    <property type="project" value="UniProtKB-KW"/>
</dbReference>
<dbReference type="SUPFAM" id="SSF52540">
    <property type="entry name" value="P-loop containing nucleoside triphosphate hydrolases"/>
    <property type="match status" value="1"/>
</dbReference>
<gene>
    <name evidence="7" type="ORF">MNBD_CHLOROFLEXI01-1170</name>
</gene>
<keyword evidence="5" id="KW-1133">Transmembrane helix</keyword>
<dbReference type="AlphaFoldDB" id="A0A3B0UQ21"/>
<dbReference type="InterPro" id="IPR045076">
    <property type="entry name" value="MutS"/>
</dbReference>
<dbReference type="InterPro" id="IPR027417">
    <property type="entry name" value="P-loop_NTPase"/>
</dbReference>
<feature type="transmembrane region" description="Helical" evidence="5">
    <location>
        <begin position="35"/>
        <end position="52"/>
    </location>
</feature>
<evidence type="ECO:0000256" key="5">
    <source>
        <dbReference type="SAM" id="Phobius"/>
    </source>
</evidence>
<dbReference type="EMBL" id="UOEU01000411">
    <property type="protein sequence ID" value="VAW32978.1"/>
    <property type="molecule type" value="Genomic_DNA"/>
</dbReference>
<evidence type="ECO:0000256" key="2">
    <source>
        <dbReference type="ARBA" id="ARBA00022840"/>
    </source>
</evidence>
<keyword evidence="5" id="KW-0472">Membrane</keyword>
<keyword evidence="2" id="KW-0067">ATP-binding</keyword>
<proteinExistence type="predicted"/>
<dbReference type="Gene3D" id="3.40.50.300">
    <property type="entry name" value="P-loop containing nucleotide triphosphate hydrolases"/>
    <property type="match status" value="1"/>
</dbReference>
<evidence type="ECO:0000256" key="4">
    <source>
        <dbReference type="SAM" id="Coils"/>
    </source>
</evidence>
<feature type="transmembrane region" description="Helical" evidence="5">
    <location>
        <begin position="247"/>
        <end position="271"/>
    </location>
</feature>
<evidence type="ECO:0000259" key="6">
    <source>
        <dbReference type="SMART" id="SM00534"/>
    </source>
</evidence>
<feature type="transmembrane region" description="Helical" evidence="5">
    <location>
        <begin position="58"/>
        <end position="76"/>
    </location>
</feature>
<dbReference type="InterPro" id="IPR000432">
    <property type="entry name" value="DNA_mismatch_repair_MutS_C"/>
</dbReference>
<dbReference type="Pfam" id="PF00488">
    <property type="entry name" value="MutS_V"/>
    <property type="match status" value="1"/>
</dbReference>
<evidence type="ECO:0000256" key="3">
    <source>
        <dbReference type="ARBA" id="ARBA00023125"/>
    </source>
</evidence>
<feature type="transmembrane region" description="Helical" evidence="5">
    <location>
        <begin position="220"/>
        <end position="241"/>
    </location>
</feature>
<sequence>MTKKEKHLQRLQHQLTRLERRLLVLQQRSDQFSRWRLILFVLAGLVSGGSFLQWGPIVWLWVTAVSFIPFTITIILHRRVENSIIRFDIWQQIKKTNIARMILAWDDLPAERPFPIPLDHPFATDIDIVGTFSLHRLLDTAVSHDGSQRLHGWLLSTNYQPEAIVQRQERVRELAGQTHFRQRLTLEATLATDQSGEQWAGQELVDWLKEGGSEKPLRPLLISLTLLAMLNWLLFVGYQLWQWPPLWIGSIVVYAVLFITLGFPHTASLFANVMFLTDRLRLLNGVFSFLERRHYRKMPMVQQLCQPFLTAGERPSAHIKKIQRVVTGVGLRENWLLGFLLNALLPWDIYFAYRLGQCRADLSDKLPHWLDIWFELEATSSLATFATLNLGEWVWPTFEAANCPKFSATALGHPLILSDQRVCNDVRLDKNQAIYLITGSNMAGKSSFLRAVGVNLVLAYAGGPAVAQAFTVSWLRLFATIRIADSLNDGFSFFYAEVRRLSQLLTALNEEGERPLLFLIDEIFRGTNNRERLIGSRAYIHALAQGNGLGAIATHDLELVQLAEAAPKIQNVHFRDEVLNGRMIFDYRLHPGPCPTTNALKIMQLAGLPIDNTTF</sequence>
<accession>A0A3B0UQ21</accession>
<keyword evidence="4" id="KW-0175">Coiled coil</keyword>